<protein>
    <submittedName>
        <fullName evidence="1">Uncharacterized protein</fullName>
    </submittedName>
</protein>
<dbReference type="Proteomes" id="UP001224775">
    <property type="component" value="Unassembled WGS sequence"/>
</dbReference>
<name>A0AAD8XT05_9STRA</name>
<dbReference type="AlphaFoldDB" id="A0AAD8XT05"/>
<evidence type="ECO:0000313" key="1">
    <source>
        <dbReference type="EMBL" id="KAK1733172.1"/>
    </source>
</evidence>
<sequence length="60" mass="6930">MLRDWLLGNKLNVTEHGDDRAWALLRVRSDHNIEQKDVWEFKIDDSTSLPQLALQLGIGT</sequence>
<keyword evidence="2" id="KW-1185">Reference proteome</keyword>
<gene>
    <name evidence="1" type="ORF">QTG54_016149</name>
</gene>
<comment type="caution">
    <text evidence="1">The sequence shown here is derived from an EMBL/GenBank/DDBJ whole genome shotgun (WGS) entry which is preliminary data.</text>
</comment>
<organism evidence="1 2">
    <name type="scientific">Skeletonema marinoi</name>
    <dbReference type="NCBI Taxonomy" id="267567"/>
    <lineage>
        <taxon>Eukaryota</taxon>
        <taxon>Sar</taxon>
        <taxon>Stramenopiles</taxon>
        <taxon>Ochrophyta</taxon>
        <taxon>Bacillariophyta</taxon>
        <taxon>Coscinodiscophyceae</taxon>
        <taxon>Thalassiosirophycidae</taxon>
        <taxon>Thalassiosirales</taxon>
        <taxon>Skeletonemataceae</taxon>
        <taxon>Skeletonema</taxon>
        <taxon>Skeletonema marinoi-dohrnii complex</taxon>
    </lineage>
</organism>
<evidence type="ECO:0000313" key="2">
    <source>
        <dbReference type="Proteomes" id="UP001224775"/>
    </source>
</evidence>
<dbReference type="EMBL" id="JATAAI010000053">
    <property type="protein sequence ID" value="KAK1733172.1"/>
    <property type="molecule type" value="Genomic_DNA"/>
</dbReference>
<reference evidence="1" key="1">
    <citation type="submission" date="2023-06" db="EMBL/GenBank/DDBJ databases">
        <title>Survivors Of The Sea: Transcriptome response of Skeletonema marinoi to long-term dormancy.</title>
        <authorList>
            <person name="Pinder M.I.M."/>
            <person name="Kourtchenko O."/>
            <person name="Robertson E.K."/>
            <person name="Larsson T."/>
            <person name="Maumus F."/>
            <person name="Osuna-Cruz C.M."/>
            <person name="Vancaester E."/>
            <person name="Stenow R."/>
            <person name="Vandepoele K."/>
            <person name="Ploug H."/>
            <person name="Bruchert V."/>
            <person name="Godhe A."/>
            <person name="Topel M."/>
        </authorList>
    </citation>
    <scope>NUCLEOTIDE SEQUENCE</scope>
    <source>
        <strain evidence="1">R05AC</strain>
    </source>
</reference>
<accession>A0AAD8XT05</accession>
<proteinExistence type="predicted"/>